<dbReference type="EMBL" id="JADGKB010000050">
    <property type="protein sequence ID" value="KAJ3256503.1"/>
    <property type="molecule type" value="Genomic_DNA"/>
</dbReference>
<evidence type="ECO:0000313" key="2">
    <source>
        <dbReference type="Proteomes" id="UP001210925"/>
    </source>
</evidence>
<evidence type="ECO:0000313" key="1">
    <source>
        <dbReference type="EMBL" id="KAJ3256503.1"/>
    </source>
</evidence>
<keyword evidence="2" id="KW-1185">Reference proteome</keyword>
<accession>A0AAD5Y2S1</accession>
<protein>
    <submittedName>
        <fullName evidence="1">Uncharacterized protein</fullName>
    </submittedName>
</protein>
<dbReference type="Proteomes" id="UP001210925">
    <property type="component" value="Unassembled WGS sequence"/>
</dbReference>
<comment type="caution">
    <text evidence="1">The sequence shown here is derived from an EMBL/GenBank/DDBJ whole genome shotgun (WGS) entry which is preliminary data.</text>
</comment>
<proteinExistence type="predicted"/>
<name>A0AAD5Y2S1_9FUNG</name>
<reference evidence="1" key="1">
    <citation type="submission" date="2020-05" db="EMBL/GenBank/DDBJ databases">
        <title>Phylogenomic resolution of chytrid fungi.</title>
        <authorList>
            <person name="Stajich J.E."/>
            <person name="Amses K."/>
            <person name="Simmons R."/>
            <person name="Seto K."/>
            <person name="Myers J."/>
            <person name="Bonds A."/>
            <person name="Quandt C.A."/>
            <person name="Barry K."/>
            <person name="Liu P."/>
            <person name="Grigoriev I."/>
            <person name="Longcore J.E."/>
            <person name="James T.Y."/>
        </authorList>
    </citation>
    <scope>NUCLEOTIDE SEQUENCE</scope>
    <source>
        <strain evidence="1">PLAUS21</strain>
    </source>
</reference>
<organism evidence="1 2">
    <name type="scientific">Boothiomyces macroporosus</name>
    <dbReference type="NCBI Taxonomy" id="261099"/>
    <lineage>
        <taxon>Eukaryota</taxon>
        <taxon>Fungi</taxon>
        <taxon>Fungi incertae sedis</taxon>
        <taxon>Chytridiomycota</taxon>
        <taxon>Chytridiomycota incertae sedis</taxon>
        <taxon>Chytridiomycetes</taxon>
        <taxon>Rhizophydiales</taxon>
        <taxon>Terramycetaceae</taxon>
        <taxon>Boothiomyces</taxon>
    </lineage>
</organism>
<sequence length="306" mass="34906">MTAIVTFLRGFFQALFSRNVLPKLQALQEQFSNMRKSGDWREPPPSSLHSIRSRVNGMSNQQTTAEPSDATLSEMIQHQIMNRFHQSNIQTPTNFVLSLIPKFLLPTEEPAPTPVRSPRSPLVNPISPMINAIEREEPPVRKLEMPSFLDELVMEAEHFNQKENTYASVAREIPQPKNSDLKDLLKYKYDRPQYHTVYDKSAMNKQYDQFDRFEPKDTASESIYHSIYSQSQVKSNYQSSVTKNFLDELADLADIEISPSDSASRNDSEEMNDGGEATDAAKLLYMFKARNMLLADGAQLDRAVFS</sequence>
<dbReference type="AlphaFoldDB" id="A0AAD5Y2S1"/>
<gene>
    <name evidence="1" type="ORF">HK103_005501</name>
</gene>